<dbReference type="EMBL" id="JAHFXF010000072">
    <property type="protein sequence ID" value="KAG9697619.1"/>
    <property type="molecule type" value="Genomic_DNA"/>
</dbReference>
<proteinExistence type="predicted"/>
<evidence type="ECO:0000259" key="1">
    <source>
        <dbReference type="Pfam" id="PF01266"/>
    </source>
</evidence>
<reference evidence="2" key="2">
    <citation type="submission" date="2021-08" db="EMBL/GenBank/DDBJ databases">
        <authorList>
            <person name="Gostincar C."/>
            <person name="Sun X."/>
            <person name="Song Z."/>
            <person name="Gunde-Cimerman N."/>
        </authorList>
    </citation>
    <scope>NUCLEOTIDE SEQUENCE</scope>
    <source>
        <strain evidence="2">EXF-9911</strain>
    </source>
</reference>
<dbReference type="InterPro" id="IPR036188">
    <property type="entry name" value="FAD/NAD-bd_sf"/>
</dbReference>
<dbReference type="Pfam" id="PF01266">
    <property type="entry name" value="DAO"/>
    <property type="match status" value="1"/>
</dbReference>
<dbReference type="Gene3D" id="3.50.50.60">
    <property type="entry name" value="FAD/NAD(P)-binding domain"/>
    <property type="match status" value="1"/>
</dbReference>
<feature type="domain" description="FAD dependent oxidoreductase" evidence="1">
    <location>
        <begin position="11"/>
        <end position="72"/>
    </location>
</feature>
<sequence>MTNSVDQDLTIIIGAGIVGSSLACFLSESTPQINILVLDRSLSTIAGSTGYAPGFIGQYNEKSSLTKLAIDIYGCRDQNVGFKIGLFANQHTTPLWIDTF</sequence>
<feature type="non-terminal residue" evidence="2">
    <location>
        <position position="1"/>
    </location>
</feature>
<dbReference type="SUPFAM" id="SSF51905">
    <property type="entry name" value="FAD/NAD(P)-binding domain"/>
    <property type="match status" value="1"/>
</dbReference>
<evidence type="ECO:0000313" key="2">
    <source>
        <dbReference type="EMBL" id="KAG9697619.1"/>
    </source>
</evidence>
<organism evidence="2 3">
    <name type="scientific">Aureobasidium melanogenum</name>
    <name type="common">Aureobasidium pullulans var. melanogenum</name>
    <dbReference type="NCBI Taxonomy" id="46634"/>
    <lineage>
        <taxon>Eukaryota</taxon>
        <taxon>Fungi</taxon>
        <taxon>Dikarya</taxon>
        <taxon>Ascomycota</taxon>
        <taxon>Pezizomycotina</taxon>
        <taxon>Dothideomycetes</taxon>
        <taxon>Dothideomycetidae</taxon>
        <taxon>Dothideales</taxon>
        <taxon>Saccotheciaceae</taxon>
        <taxon>Aureobasidium</taxon>
    </lineage>
</organism>
<name>A0A9P8ET89_AURME</name>
<dbReference type="Proteomes" id="UP000779574">
    <property type="component" value="Unassembled WGS sequence"/>
</dbReference>
<evidence type="ECO:0000313" key="3">
    <source>
        <dbReference type="Proteomes" id="UP000779574"/>
    </source>
</evidence>
<dbReference type="InterPro" id="IPR006076">
    <property type="entry name" value="FAD-dep_OxRdtase"/>
</dbReference>
<reference evidence="2" key="1">
    <citation type="journal article" date="2021" name="J Fungi (Basel)">
        <title>Virulence traits and population genomics of the black yeast Aureobasidium melanogenum.</title>
        <authorList>
            <person name="Cernosa A."/>
            <person name="Sun X."/>
            <person name="Gostincar C."/>
            <person name="Fang C."/>
            <person name="Gunde-Cimerman N."/>
            <person name="Song Z."/>
        </authorList>
    </citation>
    <scope>NUCLEOTIDE SEQUENCE</scope>
    <source>
        <strain evidence="2">EXF-9911</strain>
    </source>
</reference>
<dbReference type="OrthoDB" id="498204at2759"/>
<dbReference type="AlphaFoldDB" id="A0A9P8ET89"/>
<gene>
    <name evidence="2" type="ORF">KCU76_g2849</name>
</gene>
<comment type="caution">
    <text evidence="2">The sequence shown here is derived from an EMBL/GenBank/DDBJ whole genome shotgun (WGS) entry which is preliminary data.</text>
</comment>
<protein>
    <recommendedName>
        <fullName evidence="1">FAD dependent oxidoreductase domain-containing protein</fullName>
    </recommendedName>
</protein>
<accession>A0A9P8ET89</accession>